<dbReference type="InterPro" id="IPR004107">
    <property type="entry name" value="Integrase_SAM-like_N"/>
</dbReference>
<keyword evidence="1" id="KW-0229">DNA integration</keyword>
<comment type="caution">
    <text evidence="5">The sequence shown here is derived from an EMBL/GenBank/DDBJ whole genome shotgun (WGS) entry which is preliminary data.</text>
</comment>
<dbReference type="EMBL" id="JBHMFE010000014">
    <property type="protein sequence ID" value="MFB9108750.1"/>
    <property type="molecule type" value="Genomic_DNA"/>
</dbReference>
<dbReference type="InterPro" id="IPR010998">
    <property type="entry name" value="Integrase_recombinase_N"/>
</dbReference>
<protein>
    <submittedName>
        <fullName evidence="5">Site-specific integrase</fullName>
    </submittedName>
</protein>
<dbReference type="SUPFAM" id="SSF56349">
    <property type="entry name" value="DNA breaking-rejoining enzymes"/>
    <property type="match status" value="1"/>
</dbReference>
<keyword evidence="6" id="KW-1185">Reference proteome</keyword>
<sequence>MNWSSKLILHKKELRIAIYFEKNAKLIARIKQFEGAKWSQTLKVWHLPDNEQKRIHFKISAAYLSLPSEEGILAIQKFSNWLTSRRYSPNTVKTYTEALKSFLVFHRELPVSEITNEHIILYNNDYILKNNLSASYQNQIVNAIKLFFKTLENKKMYVENIHRPKGEKNYLMY</sequence>
<evidence type="ECO:0000256" key="1">
    <source>
        <dbReference type="ARBA" id="ARBA00022908"/>
    </source>
</evidence>
<evidence type="ECO:0000259" key="4">
    <source>
        <dbReference type="PROSITE" id="PS51900"/>
    </source>
</evidence>
<proteinExistence type="predicted"/>
<evidence type="ECO:0000256" key="3">
    <source>
        <dbReference type="PROSITE-ProRule" id="PRU01248"/>
    </source>
</evidence>
<organism evidence="5 6">
    <name type="scientific">Flavobacterium gyeonganense</name>
    <dbReference type="NCBI Taxonomy" id="1310418"/>
    <lineage>
        <taxon>Bacteria</taxon>
        <taxon>Pseudomonadati</taxon>
        <taxon>Bacteroidota</taxon>
        <taxon>Flavobacteriia</taxon>
        <taxon>Flavobacteriales</taxon>
        <taxon>Flavobacteriaceae</taxon>
        <taxon>Flavobacterium</taxon>
    </lineage>
</organism>
<feature type="domain" description="Core-binding (CB)" evidence="4">
    <location>
        <begin position="69"/>
        <end position="152"/>
    </location>
</feature>
<evidence type="ECO:0000313" key="5">
    <source>
        <dbReference type="EMBL" id="MFB9108750.1"/>
    </source>
</evidence>
<accession>A0ABV5HA19</accession>
<keyword evidence="2 3" id="KW-0238">DNA-binding</keyword>
<dbReference type="Pfam" id="PF13495">
    <property type="entry name" value="Phage_int_SAM_4"/>
    <property type="match status" value="1"/>
</dbReference>
<dbReference type="InterPro" id="IPR044068">
    <property type="entry name" value="CB"/>
</dbReference>
<dbReference type="Gene3D" id="1.10.150.130">
    <property type="match status" value="1"/>
</dbReference>
<dbReference type="InterPro" id="IPR011010">
    <property type="entry name" value="DNA_brk_join_enz"/>
</dbReference>
<dbReference type="RefSeq" id="WP_278010452.1">
    <property type="nucleotide sequence ID" value="NZ_CP121112.1"/>
</dbReference>
<dbReference type="PROSITE" id="PS51900">
    <property type="entry name" value="CB"/>
    <property type="match status" value="1"/>
</dbReference>
<name>A0ABV5HA19_9FLAO</name>
<reference evidence="5 6" key="1">
    <citation type="submission" date="2024-09" db="EMBL/GenBank/DDBJ databases">
        <authorList>
            <person name="Sun Q."/>
            <person name="Mori K."/>
        </authorList>
    </citation>
    <scope>NUCLEOTIDE SEQUENCE [LARGE SCALE GENOMIC DNA]</scope>
    <source>
        <strain evidence="5 6">CECT 8365</strain>
    </source>
</reference>
<evidence type="ECO:0000256" key="2">
    <source>
        <dbReference type="ARBA" id="ARBA00023125"/>
    </source>
</evidence>
<gene>
    <name evidence="5" type="ORF">ACFFVK_09185</name>
</gene>
<dbReference type="Proteomes" id="UP001589562">
    <property type="component" value="Unassembled WGS sequence"/>
</dbReference>
<evidence type="ECO:0000313" key="6">
    <source>
        <dbReference type="Proteomes" id="UP001589562"/>
    </source>
</evidence>